<evidence type="ECO:0000313" key="2">
    <source>
        <dbReference type="EMBL" id="TWT76090.1"/>
    </source>
</evidence>
<proteinExistence type="predicted"/>
<accession>A0A5C5YMN3</accession>
<keyword evidence="3" id="KW-1185">Reference proteome</keyword>
<evidence type="ECO:0000256" key="1">
    <source>
        <dbReference type="SAM" id="MobiDB-lite"/>
    </source>
</evidence>
<gene>
    <name evidence="2" type="ORF">Pla123a_28790</name>
</gene>
<evidence type="ECO:0000313" key="3">
    <source>
        <dbReference type="Proteomes" id="UP000318478"/>
    </source>
</evidence>
<feature type="region of interest" description="Disordered" evidence="1">
    <location>
        <begin position="1"/>
        <end position="26"/>
    </location>
</feature>
<name>A0A5C5YMN3_9BACT</name>
<feature type="compositionally biased region" description="Polar residues" evidence="1">
    <location>
        <begin position="9"/>
        <end position="18"/>
    </location>
</feature>
<protein>
    <submittedName>
        <fullName evidence="2">Uncharacterized protein</fullName>
    </submittedName>
</protein>
<dbReference type="RefSeq" id="WP_197527965.1">
    <property type="nucleotide sequence ID" value="NZ_SJPO01000006.1"/>
</dbReference>
<sequence>MATAALRTRTLSPVSTPSAPAWRDPHSSLPEIVGSAREELAEGNFENAWSGFQIALDHWLRVKWVEHSGKPGSPIAERFQLVDKLTSGCALDDWTNKAIRLVLTRPLPVEAWHAEVVAALVTALAVDGVDSAPKLAGNVRRQTLEDSCRGQRAASGALTRGGMPR</sequence>
<dbReference type="AlphaFoldDB" id="A0A5C5YMN3"/>
<dbReference type="Proteomes" id="UP000318478">
    <property type="component" value="Unassembled WGS sequence"/>
</dbReference>
<dbReference type="EMBL" id="SJPO01000006">
    <property type="protein sequence ID" value="TWT76090.1"/>
    <property type="molecule type" value="Genomic_DNA"/>
</dbReference>
<comment type="caution">
    <text evidence="2">The sequence shown here is derived from an EMBL/GenBank/DDBJ whole genome shotgun (WGS) entry which is preliminary data.</text>
</comment>
<organism evidence="2 3">
    <name type="scientific">Posidoniimonas polymericola</name>
    <dbReference type="NCBI Taxonomy" id="2528002"/>
    <lineage>
        <taxon>Bacteria</taxon>
        <taxon>Pseudomonadati</taxon>
        <taxon>Planctomycetota</taxon>
        <taxon>Planctomycetia</taxon>
        <taxon>Pirellulales</taxon>
        <taxon>Lacipirellulaceae</taxon>
        <taxon>Posidoniimonas</taxon>
    </lineage>
</organism>
<reference evidence="2 3" key="1">
    <citation type="submission" date="2019-02" db="EMBL/GenBank/DDBJ databases">
        <title>Deep-cultivation of Planctomycetes and their phenomic and genomic characterization uncovers novel biology.</title>
        <authorList>
            <person name="Wiegand S."/>
            <person name="Jogler M."/>
            <person name="Boedeker C."/>
            <person name="Pinto D."/>
            <person name="Vollmers J."/>
            <person name="Rivas-Marin E."/>
            <person name="Kohn T."/>
            <person name="Peeters S.H."/>
            <person name="Heuer A."/>
            <person name="Rast P."/>
            <person name="Oberbeckmann S."/>
            <person name="Bunk B."/>
            <person name="Jeske O."/>
            <person name="Meyerdierks A."/>
            <person name="Storesund J.E."/>
            <person name="Kallscheuer N."/>
            <person name="Luecker S."/>
            <person name="Lage O.M."/>
            <person name="Pohl T."/>
            <person name="Merkel B.J."/>
            <person name="Hornburger P."/>
            <person name="Mueller R.-W."/>
            <person name="Bruemmer F."/>
            <person name="Labrenz M."/>
            <person name="Spormann A.M."/>
            <person name="Op Den Camp H."/>
            <person name="Overmann J."/>
            <person name="Amann R."/>
            <person name="Jetten M.S.M."/>
            <person name="Mascher T."/>
            <person name="Medema M.H."/>
            <person name="Devos D.P."/>
            <person name="Kaster A.-K."/>
            <person name="Ovreas L."/>
            <person name="Rohde M."/>
            <person name="Galperin M.Y."/>
            <person name="Jogler C."/>
        </authorList>
    </citation>
    <scope>NUCLEOTIDE SEQUENCE [LARGE SCALE GENOMIC DNA]</scope>
    <source>
        <strain evidence="2 3">Pla123a</strain>
    </source>
</reference>